<feature type="transmembrane region" description="Helical" evidence="1">
    <location>
        <begin position="125"/>
        <end position="145"/>
    </location>
</feature>
<dbReference type="EMBL" id="BAAADG010000002">
    <property type="protein sequence ID" value="GAA0216587.1"/>
    <property type="molecule type" value="Genomic_DNA"/>
</dbReference>
<protein>
    <submittedName>
        <fullName evidence="2">Membrane protein</fullName>
    </submittedName>
</protein>
<gene>
    <name evidence="2" type="ORF">GCM10008964_05210</name>
</gene>
<proteinExistence type="predicted"/>
<evidence type="ECO:0000313" key="3">
    <source>
        <dbReference type="Proteomes" id="UP001501476"/>
    </source>
</evidence>
<feature type="transmembrane region" description="Helical" evidence="1">
    <location>
        <begin position="7"/>
        <end position="23"/>
    </location>
</feature>
<keyword evidence="1" id="KW-0472">Membrane</keyword>
<feature type="transmembrane region" description="Helical" evidence="1">
    <location>
        <begin position="53"/>
        <end position="71"/>
    </location>
</feature>
<keyword evidence="1" id="KW-0812">Transmembrane</keyword>
<feature type="transmembrane region" description="Helical" evidence="1">
    <location>
        <begin position="151"/>
        <end position="172"/>
    </location>
</feature>
<keyword evidence="1" id="KW-1133">Transmembrane helix</keyword>
<feature type="transmembrane region" description="Helical" evidence="1">
    <location>
        <begin position="29"/>
        <end position="46"/>
    </location>
</feature>
<accession>A0ABP3CVX5</accession>
<evidence type="ECO:0000256" key="1">
    <source>
        <dbReference type="SAM" id="Phobius"/>
    </source>
</evidence>
<comment type="caution">
    <text evidence="2">The sequence shown here is derived from an EMBL/GenBank/DDBJ whole genome shotgun (WGS) entry which is preliminary data.</text>
</comment>
<dbReference type="Proteomes" id="UP001501476">
    <property type="component" value="Unassembled WGS sequence"/>
</dbReference>
<name>A0ABP3CVX5_9GAMM</name>
<evidence type="ECO:0000313" key="2">
    <source>
        <dbReference type="EMBL" id="GAA0216587.1"/>
    </source>
</evidence>
<organism evidence="2 3">
    <name type="scientific">Methylophaga marina</name>
    <dbReference type="NCBI Taxonomy" id="45495"/>
    <lineage>
        <taxon>Bacteria</taxon>
        <taxon>Pseudomonadati</taxon>
        <taxon>Pseudomonadota</taxon>
        <taxon>Gammaproteobacteria</taxon>
        <taxon>Thiotrichales</taxon>
        <taxon>Piscirickettsiaceae</taxon>
        <taxon>Methylophaga</taxon>
    </lineage>
</organism>
<keyword evidence="3" id="KW-1185">Reference proteome</keyword>
<sequence>MTAIRLFSVLLSIAYPFIVFWGLHSNHYQTLIVFLGLLLVSRFWLATLWQERLMLTLMVALLVSLVLFSETSTALKLYPVMINLSLFTVFVMSLYAKESVVEKLAKLREPDLPAEGIAYTRKVTIAWSVFFLLNATIAFITVFFMSSQAWMLYNGVIAYVLIAVMFSLEWLIRQRVRRQ</sequence>
<feature type="transmembrane region" description="Helical" evidence="1">
    <location>
        <begin position="77"/>
        <end position="96"/>
    </location>
</feature>
<reference evidence="3" key="1">
    <citation type="journal article" date="2019" name="Int. J. Syst. Evol. Microbiol.">
        <title>The Global Catalogue of Microorganisms (GCM) 10K type strain sequencing project: providing services to taxonomists for standard genome sequencing and annotation.</title>
        <authorList>
            <consortium name="The Broad Institute Genomics Platform"/>
            <consortium name="The Broad Institute Genome Sequencing Center for Infectious Disease"/>
            <person name="Wu L."/>
            <person name="Ma J."/>
        </authorList>
    </citation>
    <scope>NUCLEOTIDE SEQUENCE [LARGE SCALE GENOMIC DNA]</scope>
    <source>
        <strain evidence="3">JCM 6886</strain>
    </source>
</reference>